<protein>
    <submittedName>
        <fullName evidence="1">Uncharacterized protein</fullName>
    </submittedName>
</protein>
<dbReference type="Proteomes" id="UP000334820">
    <property type="component" value="Unassembled WGS sequence"/>
</dbReference>
<name>A0A5J4KFS6_9CHLR</name>
<sequence length="73" mass="7992">MAQQSSVTILHLRYNGRSEELPLAELGLNGQASDAEIKEALAQHLDIASERLASHVVVRTRQAIVVRPEALYG</sequence>
<gene>
    <name evidence="1" type="ORF">KTAU_38840</name>
</gene>
<comment type="caution">
    <text evidence="1">The sequence shown here is derived from an EMBL/GenBank/DDBJ whole genome shotgun (WGS) entry which is preliminary data.</text>
</comment>
<evidence type="ECO:0000313" key="2">
    <source>
        <dbReference type="Proteomes" id="UP000334820"/>
    </source>
</evidence>
<dbReference type="RefSeq" id="WP_084659063.1">
    <property type="nucleotide sequence ID" value="NZ_BKZV01000007.1"/>
</dbReference>
<accession>A0A5J4KFS6</accession>
<reference evidence="1 2" key="1">
    <citation type="journal article" date="2019" name="Int. J. Syst. Evol. Microbiol.">
        <title>Thermogemmatispora aurantia sp. nov. and Thermogemmatispora argillosa sp. nov., within the class Ktedonobacteria, and emended description of the genus Thermogemmatispora.</title>
        <authorList>
            <person name="Zheng Y."/>
            <person name="Wang C.M."/>
            <person name="Sakai Y."/>
            <person name="Abe K."/>
            <person name="Yokota A."/>
            <person name="Yabe S."/>
        </authorList>
    </citation>
    <scope>NUCLEOTIDE SEQUENCE [LARGE SCALE GENOMIC DNA]</scope>
    <source>
        <strain evidence="1 2">A1-2</strain>
    </source>
</reference>
<proteinExistence type="predicted"/>
<dbReference type="EMBL" id="BKZV01000007">
    <property type="protein sequence ID" value="GER85249.1"/>
    <property type="molecule type" value="Genomic_DNA"/>
</dbReference>
<evidence type="ECO:0000313" key="1">
    <source>
        <dbReference type="EMBL" id="GER85249.1"/>
    </source>
</evidence>
<keyword evidence="2" id="KW-1185">Reference proteome</keyword>
<dbReference type="AlphaFoldDB" id="A0A5J4KFS6"/>
<organism evidence="1 2">
    <name type="scientific">Thermogemmatispora aurantia</name>
    <dbReference type="NCBI Taxonomy" id="2045279"/>
    <lineage>
        <taxon>Bacteria</taxon>
        <taxon>Bacillati</taxon>
        <taxon>Chloroflexota</taxon>
        <taxon>Ktedonobacteria</taxon>
        <taxon>Thermogemmatisporales</taxon>
        <taxon>Thermogemmatisporaceae</taxon>
        <taxon>Thermogemmatispora</taxon>
    </lineage>
</organism>